<feature type="region of interest" description="Disordered" evidence="2">
    <location>
        <begin position="263"/>
        <end position="283"/>
    </location>
</feature>
<feature type="chain" id="PRO_5023008434" evidence="3">
    <location>
        <begin position="30"/>
        <end position="641"/>
    </location>
</feature>
<organism evidence="5 6">
    <name type="scientific">Arenimonas fontis</name>
    <dbReference type="NCBI Taxonomy" id="2608255"/>
    <lineage>
        <taxon>Bacteria</taxon>
        <taxon>Pseudomonadati</taxon>
        <taxon>Pseudomonadota</taxon>
        <taxon>Gammaproteobacteria</taxon>
        <taxon>Lysobacterales</taxon>
        <taxon>Lysobacteraceae</taxon>
        <taxon>Arenimonas</taxon>
    </lineage>
</organism>
<dbReference type="Proteomes" id="UP000322165">
    <property type="component" value="Unassembled WGS sequence"/>
</dbReference>
<reference evidence="5 6" key="1">
    <citation type="submission" date="2019-09" db="EMBL/GenBank/DDBJ databases">
        <title>Arenimonas chukotkensis sp. nov., a bacterium isolated from Chukotka hot spring, Arctic region, Russia.</title>
        <authorList>
            <person name="Zayulina K.S."/>
            <person name="Prokofeva M.I."/>
            <person name="Elcheninov A.G."/>
            <person name="Novikov A."/>
            <person name="Kochetkova T.V."/>
            <person name="Kublanov I.V."/>
        </authorList>
    </citation>
    <scope>NUCLEOTIDE SEQUENCE [LARGE SCALE GENOMIC DNA]</scope>
    <source>
        <strain evidence="5 6">3729k</strain>
    </source>
</reference>
<dbReference type="PANTHER" id="PTHR42776">
    <property type="entry name" value="SERINE PEPTIDASE S9 FAMILY MEMBER"/>
    <property type="match status" value="1"/>
</dbReference>
<evidence type="ECO:0000313" key="6">
    <source>
        <dbReference type="Proteomes" id="UP000322165"/>
    </source>
</evidence>
<dbReference type="AlphaFoldDB" id="A0A5B2ZDN1"/>
<keyword evidence="6" id="KW-1185">Reference proteome</keyword>
<evidence type="ECO:0000256" key="3">
    <source>
        <dbReference type="SAM" id="SignalP"/>
    </source>
</evidence>
<accession>A0A5B2ZDN1</accession>
<reference evidence="5 6" key="2">
    <citation type="submission" date="2019-09" db="EMBL/GenBank/DDBJ databases">
        <authorList>
            <person name="Mazur A."/>
        </authorList>
    </citation>
    <scope>NUCLEOTIDE SEQUENCE [LARGE SCALE GENOMIC DNA]</scope>
    <source>
        <strain evidence="5 6">3729k</strain>
    </source>
</reference>
<feature type="domain" description="Peptidase S9 prolyl oligopeptidase catalytic" evidence="4">
    <location>
        <begin position="426"/>
        <end position="638"/>
    </location>
</feature>
<dbReference type="GO" id="GO:0006508">
    <property type="term" value="P:proteolysis"/>
    <property type="evidence" value="ECO:0007669"/>
    <property type="project" value="InterPro"/>
</dbReference>
<keyword evidence="3" id="KW-0732">Signal</keyword>
<comment type="caution">
    <text evidence="5">The sequence shown here is derived from an EMBL/GenBank/DDBJ whole genome shotgun (WGS) entry which is preliminary data.</text>
</comment>
<dbReference type="InterPro" id="IPR001375">
    <property type="entry name" value="Peptidase_S9_cat"/>
</dbReference>
<dbReference type="FunFam" id="3.40.50.1820:FF:000442">
    <property type="entry name" value="Subfamily S9C unassigned peptidase"/>
    <property type="match status" value="1"/>
</dbReference>
<dbReference type="GO" id="GO:0004252">
    <property type="term" value="F:serine-type endopeptidase activity"/>
    <property type="evidence" value="ECO:0007669"/>
    <property type="project" value="TreeGrafter"/>
</dbReference>
<dbReference type="PANTHER" id="PTHR42776:SF27">
    <property type="entry name" value="DIPEPTIDYL PEPTIDASE FAMILY MEMBER 6"/>
    <property type="match status" value="1"/>
</dbReference>
<sequence length="641" mass="71594">MGKDGESVMKRLLQSLFLLAALAAQMALAGPERLPVGDFFKDPEFTSVSLSPTGEYITVSVPQGDRTVLAAFKVDGMKLVGKWDYGAKRHIERVFWVNDERFLMFVSRKLGRFDFRVGTPDVYASNVDGTQRADMPNLGFYQIVDVTWDDPRTILVQRSIDSAFLSKYDVYDGRVTTVATAPLRFGNFIVNAKGEPRYVVGQDEKNNLITMRRDGDAWIQVHRDEMGGDRRVPLGFDGGDESKVVFEVSRGGKPATVVLVNPETGEETPLSRNPNVEPGGFLQSSGDNPELLAIRYFDGLPSYDFVKKDHPESKVYAGLINAFPDRSVSFAGISKDGRLVLLRTFSDRDPGSYFLFDRKTNQAKYLLSAMSWIDPEKMASMQPFSFKARDGRTIHGYITLPPDSDGGPLPMILHPHGGPHGPRDMWGFNPEVQFLANRGYAVLQVNFRGSGGYGSEFERAGYRNWGTAMIDDMTDAVDWAIARGIADKDRICTYGASYGGYAALQSVVRNPDKYRCTIGYVGVYSLPLMFKDGDIPDSESGRNYLERVLPVDLAEQQRQSPAFNVDRIRIPVMLVHGGKDERVPMSQYRLLKKNLEQAGRPPEVTVVEDKEGHGFYDYDNQVELYTAMEAFLDKHIGGKSN</sequence>
<dbReference type="SUPFAM" id="SSF82171">
    <property type="entry name" value="DPP6 N-terminal domain-like"/>
    <property type="match status" value="1"/>
</dbReference>
<protein>
    <submittedName>
        <fullName evidence="5">S9 family peptidase</fullName>
    </submittedName>
</protein>
<proteinExistence type="predicted"/>
<evidence type="ECO:0000313" key="5">
    <source>
        <dbReference type="EMBL" id="KAA2286045.1"/>
    </source>
</evidence>
<gene>
    <name evidence="5" type="ORF">F0415_00640</name>
</gene>
<evidence type="ECO:0000256" key="1">
    <source>
        <dbReference type="ARBA" id="ARBA00022801"/>
    </source>
</evidence>
<dbReference type="SUPFAM" id="SSF53474">
    <property type="entry name" value="alpha/beta-Hydrolases"/>
    <property type="match status" value="1"/>
</dbReference>
<dbReference type="InterPro" id="IPR029058">
    <property type="entry name" value="AB_hydrolase_fold"/>
</dbReference>
<feature type="signal peptide" evidence="3">
    <location>
        <begin position="1"/>
        <end position="29"/>
    </location>
</feature>
<dbReference type="EMBL" id="VUOD01000001">
    <property type="protein sequence ID" value="KAA2286045.1"/>
    <property type="molecule type" value="Genomic_DNA"/>
</dbReference>
<evidence type="ECO:0000259" key="4">
    <source>
        <dbReference type="Pfam" id="PF00326"/>
    </source>
</evidence>
<evidence type="ECO:0000256" key="2">
    <source>
        <dbReference type="SAM" id="MobiDB-lite"/>
    </source>
</evidence>
<dbReference type="Gene3D" id="3.40.50.1820">
    <property type="entry name" value="alpha/beta hydrolase"/>
    <property type="match status" value="1"/>
</dbReference>
<keyword evidence="1" id="KW-0378">Hydrolase</keyword>
<name>A0A5B2ZDN1_9GAMM</name>
<dbReference type="Pfam" id="PF00326">
    <property type="entry name" value="Peptidase_S9"/>
    <property type="match status" value="1"/>
</dbReference>